<dbReference type="InterPro" id="IPR042237">
    <property type="entry name" value="PTRHD1"/>
</dbReference>
<gene>
    <name evidence="1" type="ORF">F2Q69_00045064</name>
</gene>
<evidence type="ECO:0000313" key="2">
    <source>
        <dbReference type="Proteomes" id="UP000712600"/>
    </source>
</evidence>
<reference evidence="1" key="1">
    <citation type="submission" date="2019-12" db="EMBL/GenBank/DDBJ databases">
        <title>Genome sequencing and annotation of Brassica cretica.</title>
        <authorList>
            <person name="Studholme D.J."/>
            <person name="Sarris P."/>
        </authorList>
    </citation>
    <scope>NUCLEOTIDE SEQUENCE</scope>
    <source>
        <strain evidence="1">PFS-109/04</strain>
        <tissue evidence="1">Leaf</tissue>
    </source>
</reference>
<sequence>MRRRLGLPLTTTRLFNPAPWISHPHRITTASSMSQQSVEIGTVRGASTRSDRFLATRERGDAGMPHASVAAIWLFKDDPVTLQYCDPLNIDSMHKPYPKSRVSPFFKKLKLCK</sequence>
<dbReference type="EMBL" id="QGKX02001621">
    <property type="protein sequence ID" value="KAF3501396.1"/>
    <property type="molecule type" value="Genomic_DNA"/>
</dbReference>
<comment type="caution">
    <text evidence="1">The sequence shown here is derived from an EMBL/GenBank/DDBJ whole genome shotgun (WGS) entry which is preliminary data.</text>
</comment>
<proteinExistence type="predicted"/>
<name>A0A8S9NGH8_BRACR</name>
<evidence type="ECO:0000313" key="1">
    <source>
        <dbReference type="EMBL" id="KAF3501396.1"/>
    </source>
</evidence>
<dbReference type="AlphaFoldDB" id="A0A8S9NGH8"/>
<dbReference type="Proteomes" id="UP000712600">
    <property type="component" value="Unassembled WGS sequence"/>
</dbReference>
<protein>
    <submittedName>
        <fullName evidence="1">Uncharacterized protein</fullName>
    </submittedName>
</protein>
<dbReference type="PANTHER" id="PTHR46194">
    <property type="entry name" value="PEPTIDYL-TRNA HYDROLASE PTRHD1-RELATED"/>
    <property type="match status" value="1"/>
</dbReference>
<accession>A0A8S9NGH8</accession>
<organism evidence="1 2">
    <name type="scientific">Brassica cretica</name>
    <name type="common">Mustard</name>
    <dbReference type="NCBI Taxonomy" id="69181"/>
    <lineage>
        <taxon>Eukaryota</taxon>
        <taxon>Viridiplantae</taxon>
        <taxon>Streptophyta</taxon>
        <taxon>Embryophyta</taxon>
        <taxon>Tracheophyta</taxon>
        <taxon>Spermatophyta</taxon>
        <taxon>Magnoliopsida</taxon>
        <taxon>eudicotyledons</taxon>
        <taxon>Gunneridae</taxon>
        <taxon>Pentapetalae</taxon>
        <taxon>rosids</taxon>
        <taxon>malvids</taxon>
        <taxon>Brassicales</taxon>
        <taxon>Brassicaceae</taxon>
        <taxon>Brassiceae</taxon>
        <taxon>Brassica</taxon>
    </lineage>
</organism>
<dbReference type="PANTHER" id="PTHR46194:SF1">
    <property type="entry name" value="PEPTIDYL-TRNA HYDROLASE PTRHD1-RELATED"/>
    <property type="match status" value="1"/>
</dbReference>